<keyword evidence="2 3" id="KW-0040">ANK repeat</keyword>
<feature type="repeat" description="ANK" evidence="3">
    <location>
        <begin position="73"/>
        <end position="105"/>
    </location>
</feature>
<evidence type="ECO:0000256" key="4">
    <source>
        <dbReference type="SAM" id="SignalP"/>
    </source>
</evidence>
<proteinExistence type="predicted"/>
<dbReference type="RefSeq" id="WP_093095369.1">
    <property type="nucleotide sequence ID" value="NZ_FNGK01000001.1"/>
</dbReference>
<dbReference type="Pfam" id="PF12796">
    <property type="entry name" value="Ank_2"/>
    <property type="match status" value="1"/>
</dbReference>
<keyword evidence="1" id="KW-0677">Repeat</keyword>
<dbReference type="InterPro" id="IPR002110">
    <property type="entry name" value="Ankyrin_rpt"/>
</dbReference>
<dbReference type="GO" id="GO:0085020">
    <property type="term" value="P:protein K6-linked ubiquitination"/>
    <property type="evidence" value="ECO:0007669"/>
    <property type="project" value="TreeGrafter"/>
</dbReference>
<name>A0AAJ4XBQ1_9SPHI</name>
<dbReference type="InterPro" id="IPR036770">
    <property type="entry name" value="Ankyrin_rpt-contain_sf"/>
</dbReference>
<sequence length="189" mass="20647">MMKTNSIPFRTLGLMTLFLFSLFLTTACNGQNNSKSSKKPKVDIHTAIITDNMDAFKQYIQTGKSLNEKEPMNGSCPLITAAVFGKTEMAKMLIDAKADINAQNKDGSTPLLTAAFFCRPEIVKLLLAKGADKSIKNNYDQTALQAVSGPFSEVKEVYKGFGALLEPAGLKLDMGYIEKTRPQIASLLK</sequence>
<reference evidence="5 6" key="1">
    <citation type="submission" date="2017-06" db="EMBL/GenBank/DDBJ databases">
        <authorList>
            <consortium name="Pathogen Informatics"/>
        </authorList>
    </citation>
    <scope>NUCLEOTIDE SEQUENCE [LARGE SCALE GENOMIC DNA]</scope>
    <source>
        <strain evidence="5 6">NCTC12149</strain>
    </source>
</reference>
<dbReference type="SMART" id="SM00248">
    <property type="entry name" value="ANK"/>
    <property type="match status" value="2"/>
</dbReference>
<feature type="repeat" description="ANK" evidence="3">
    <location>
        <begin position="106"/>
        <end position="138"/>
    </location>
</feature>
<evidence type="ECO:0000313" key="5">
    <source>
        <dbReference type="EMBL" id="SNV48014.1"/>
    </source>
</evidence>
<dbReference type="PANTHER" id="PTHR24171">
    <property type="entry name" value="ANKYRIN REPEAT DOMAIN-CONTAINING PROTEIN 39-RELATED"/>
    <property type="match status" value="1"/>
</dbReference>
<evidence type="ECO:0000256" key="1">
    <source>
        <dbReference type="ARBA" id="ARBA00022737"/>
    </source>
</evidence>
<feature type="signal peptide" evidence="4">
    <location>
        <begin position="1"/>
        <end position="26"/>
    </location>
</feature>
<dbReference type="Proteomes" id="UP000215355">
    <property type="component" value="Chromosome 1"/>
</dbReference>
<dbReference type="Gene3D" id="1.25.40.20">
    <property type="entry name" value="Ankyrin repeat-containing domain"/>
    <property type="match status" value="2"/>
</dbReference>
<gene>
    <name evidence="5" type="ORF">SAMEA4412673_01468</name>
</gene>
<dbReference type="GO" id="GO:0004842">
    <property type="term" value="F:ubiquitin-protein transferase activity"/>
    <property type="evidence" value="ECO:0007669"/>
    <property type="project" value="TreeGrafter"/>
</dbReference>
<dbReference type="PANTHER" id="PTHR24171:SF8">
    <property type="entry name" value="BRCA1-ASSOCIATED RING DOMAIN PROTEIN 1"/>
    <property type="match status" value="1"/>
</dbReference>
<protein>
    <submittedName>
        <fullName evidence="5">Ribulose-5-phosphate 4-epimerase and related epimerases and aldolases</fullName>
    </submittedName>
</protein>
<evidence type="ECO:0000256" key="3">
    <source>
        <dbReference type="PROSITE-ProRule" id="PRU00023"/>
    </source>
</evidence>
<dbReference type="PROSITE" id="PS50297">
    <property type="entry name" value="ANK_REP_REGION"/>
    <property type="match status" value="2"/>
</dbReference>
<dbReference type="EMBL" id="LT906468">
    <property type="protein sequence ID" value="SNV48014.1"/>
    <property type="molecule type" value="Genomic_DNA"/>
</dbReference>
<dbReference type="SUPFAM" id="SSF48403">
    <property type="entry name" value="Ankyrin repeat"/>
    <property type="match status" value="1"/>
</dbReference>
<feature type="chain" id="PRO_5042563381" evidence="4">
    <location>
        <begin position="27"/>
        <end position="189"/>
    </location>
</feature>
<keyword evidence="4" id="KW-0732">Signal</keyword>
<organism evidence="5 6">
    <name type="scientific">Sphingobacterium mizutaii</name>
    <dbReference type="NCBI Taxonomy" id="1010"/>
    <lineage>
        <taxon>Bacteria</taxon>
        <taxon>Pseudomonadati</taxon>
        <taxon>Bacteroidota</taxon>
        <taxon>Sphingobacteriia</taxon>
        <taxon>Sphingobacteriales</taxon>
        <taxon>Sphingobacteriaceae</taxon>
        <taxon>Sphingobacterium</taxon>
    </lineage>
</organism>
<evidence type="ECO:0000256" key="2">
    <source>
        <dbReference type="ARBA" id="ARBA00023043"/>
    </source>
</evidence>
<evidence type="ECO:0000313" key="6">
    <source>
        <dbReference type="Proteomes" id="UP000215355"/>
    </source>
</evidence>
<dbReference type="AlphaFoldDB" id="A0AAJ4XBQ1"/>
<dbReference type="KEGG" id="smiz:4412673_01468"/>
<dbReference type="PROSITE" id="PS51257">
    <property type="entry name" value="PROKAR_LIPOPROTEIN"/>
    <property type="match status" value="1"/>
</dbReference>
<accession>A0AAJ4XBQ1</accession>
<dbReference type="PROSITE" id="PS50088">
    <property type="entry name" value="ANK_REPEAT"/>
    <property type="match status" value="2"/>
</dbReference>